<proteinExistence type="predicted"/>
<dbReference type="Gene3D" id="3.90.79.10">
    <property type="entry name" value="Nucleoside Triphosphate Pyrophosphohydrolase"/>
    <property type="match status" value="1"/>
</dbReference>
<dbReference type="EMBL" id="BSFP01000020">
    <property type="protein sequence ID" value="GLL02023.1"/>
    <property type="molecule type" value="Genomic_DNA"/>
</dbReference>
<accession>A0A9W6NMC7</accession>
<protein>
    <recommendedName>
        <fullName evidence="3">NUDIX hydrolase</fullName>
    </recommendedName>
</protein>
<keyword evidence="2" id="KW-1185">Reference proteome</keyword>
<comment type="caution">
    <text evidence="1">The sequence shown here is derived from an EMBL/GenBank/DDBJ whole genome shotgun (WGS) entry which is preliminary data.</text>
</comment>
<dbReference type="SUPFAM" id="SSF55811">
    <property type="entry name" value="Nudix"/>
    <property type="match status" value="1"/>
</dbReference>
<dbReference type="AlphaFoldDB" id="A0A9W6NMC7"/>
<reference evidence="1" key="2">
    <citation type="submission" date="2023-01" db="EMBL/GenBank/DDBJ databases">
        <authorList>
            <person name="Sun Q."/>
            <person name="Evtushenko L."/>
        </authorList>
    </citation>
    <scope>NUCLEOTIDE SEQUENCE</scope>
    <source>
        <strain evidence="1">VKM Ac-1321</strain>
    </source>
</reference>
<organism evidence="1 2">
    <name type="scientific">Dactylosporangium matsuzakiense</name>
    <dbReference type="NCBI Taxonomy" id="53360"/>
    <lineage>
        <taxon>Bacteria</taxon>
        <taxon>Bacillati</taxon>
        <taxon>Actinomycetota</taxon>
        <taxon>Actinomycetes</taxon>
        <taxon>Micromonosporales</taxon>
        <taxon>Micromonosporaceae</taxon>
        <taxon>Dactylosporangium</taxon>
    </lineage>
</organism>
<reference evidence="1" key="1">
    <citation type="journal article" date="2014" name="Int. J. Syst. Evol. Microbiol.">
        <title>Complete genome sequence of Corynebacterium casei LMG S-19264T (=DSM 44701T), isolated from a smear-ripened cheese.</title>
        <authorList>
            <consortium name="US DOE Joint Genome Institute (JGI-PGF)"/>
            <person name="Walter F."/>
            <person name="Albersmeier A."/>
            <person name="Kalinowski J."/>
            <person name="Ruckert C."/>
        </authorList>
    </citation>
    <scope>NUCLEOTIDE SEQUENCE</scope>
    <source>
        <strain evidence="1">VKM Ac-1321</strain>
    </source>
</reference>
<evidence type="ECO:0008006" key="3">
    <source>
        <dbReference type="Google" id="ProtNLM"/>
    </source>
</evidence>
<evidence type="ECO:0000313" key="1">
    <source>
        <dbReference type="EMBL" id="GLL02023.1"/>
    </source>
</evidence>
<evidence type="ECO:0000313" key="2">
    <source>
        <dbReference type="Proteomes" id="UP001143480"/>
    </source>
</evidence>
<gene>
    <name evidence="1" type="ORF">GCM10017581_037650</name>
</gene>
<dbReference type="InterPro" id="IPR015797">
    <property type="entry name" value="NUDIX_hydrolase-like_dom_sf"/>
</dbReference>
<sequence length="150" mass="16097">MDLRLGVTGRQLAVGAVVRRGKDVLLISDPPDWALPGGAVEPEEPLLAKVAKESGYSSVLAERLVWVARYPAGGVEYEMLGFEVTGVGPHDGSGAWVPIGEAVERLGRMWFAPIREPAVAFLTGRARVATLWTWTDLNEPGVTHPRVSAA</sequence>
<dbReference type="Proteomes" id="UP001143480">
    <property type="component" value="Unassembled WGS sequence"/>
</dbReference>
<name>A0A9W6NMC7_9ACTN</name>